<sequence length="87" mass="10039">MKYDHKVKFGGVLYLAEEEVPNDEKEEQIMPFDDTDIAFEGSDEKYTYEDLSAMTVKDIRKLAEDNGIMITKVIKDEVIGEFLSQQI</sequence>
<dbReference type="Proteomes" id="UP000003100">
    <property type="component" value="Unassembled WGS sequence"/>
</dbReference>
<protein>
    <submittedName>
        <fullName evidence="1">Uncharacterized protein</fullName>
    </submittedName>
</protein>
<accession>C0CM66</accession>
<reference evidence="1 2" key="2">
    <citation type="submission" date="2009-02" db="EMBL/GenBank/DDBJ databases">
        <title>Draft genome sequence of Blautia hydrogenotrophica DSM 10507 (Ruminococcus hydrogenotrophicus DSM 10507).</title>
        <authorList>
            <person name="Sudarsanam P."/>
            <person name="Ley R."/>
            <person name="Guruge J."/>
            <person name="Turnbaugh P.J."/>
            <person name="Mahowald M."/>
            <person name="Liep D."/>
            <person name="Gordon J."/>
        </authorList>
    </citation>
    <scope>NUCLEOTIDE SEQUENCE [LARGE SCALE GENOMIC DNA]</scope>
    <source>
        <strain evidence="2">DSM 10507 / JCM 14656 / S5a33</strain>
    </source>
</reference>
<reference evidence="1 2" key="1">
    <citation type="submission" date="2009-01" db="EMBL/GenBank/DDBJ databases">
        <authorList>
            <person name="Fulton L."/>
            <person name="Clifton S."/>
            <person name="Fulton B."/>
            <person name="Xu J."/>
            <person name="Minx P."/>
            <person name="Pepin K.H."/>
            <person name="Johnson M."/>
            <person name="Bhonagiri V."/>
            <person name="Nash W.E."/>
            <person name="Mardis E.R."/>
            <person name="Wilson R.K."/>
        </authorList>
    </citation>
    <scope>NUCLEOTIDE SEQUENCE [LARGE SCALE GENOMIC DNA]</scope>
    <source>
        <strain evidence="2">DSM 10507 / JCM 14656 / S5a33</strain>
    </source>
</reference>
<evidence type="ECO:0000313" key="1">
    <source>
        <dbReference type="EMBL" id="EEG49136.1"/>
    </source>
</evidence>
<dbReference type="RefSeq" id="WP_005948862.1">
    <property type="nucleotide sequence ID" value="NZ_CP136423.1"/>
</dbReference>
<dbReference type="HOGENOM" id="CLU_2477136_0_0_9"/>
<evidence type="ECO:0000313" key="2">
    <source>
        <dbReference type="Proteomes" id="UP000003100"/>
    </source>
</evidence>
<organism evidence="1 2">
    <name type="scientific">Blautia hydrogenotrophica (strain DSM 10507 / JCM 14656 / S5a33)</name>
    <name type="common">Ruminococcus hydrogenotrophicus</name>
    <dbReference type="NCBI Taxonomy" id="476272"/>
    <lineage>
        <taxon>Bacteria</taxon>
        <taxon>Bacillati</taxon>
        <taxon>Bacillota</taxon>
        <taxon>Clostridia</taxon>
        <taxon>Lachnospirales</taxon>
        <taxon>Lachnospiraceae</taxon>
        <taxon>Blautia</taxon>
    </lineage>
</organism>
<gene>
    <name evidence="1" type="ORF">RUMHYD_01947</name>
</gene>
<dbReference type="PATRIC" id="fig|476272.21.peg.1986"/>
<comment type="caution">
    <text evidence="1">The sequence shown here is derived from an EMBL/GenBank/DDBJ whole genome shotgun (WGS) entry which is preliminary data.</text>
</comment>
<dbReference type="GeneID" id="86822318"/>
<dbReference type="AlphaFoldDB" id="C0CM66"/>
<proteinExistence type="predicted"/>
<dbReference type="EMBL" id="ACBZ01000101">
    <property type="protein sequence ID" value="EEG49136.1"/>
    <property type="molecule type" value="Genomic_DNA"/>
</dbReference>
<name>C0CM66_BLAHS</name>
<keyword evidence="2" id="KW-1185">Reference proteome</keyword>